<name>A0A1G2TXB3_9BACT</name>
<evidence type="ECO:0000256" key="7">
    <source>
        <dbReference type="ARBA" id="ARBA00023136"/>
    </source>
</evidence>
<accession>A0A1G2TXB3</accession>
<reference evidence="9 10" key="1">
    <citation type="journal article" date="2016" name="Nat. Commun.">
        <title>Thousands of microbial genomes shed light on interconnected biogeochemical processes in an aquifer system.</title>
        <authorList>
            <person name="Anantharaman K."/>
            <person name="Brown C.T."/>
            <person name="Hug L.A."/>
            <person name="Sharon I."/>
            <person name="Castelle C.J."/>
            <person name="Probst A.J."/>
            <person name="Thomas B.C."/>
            <person name="Singh A."/>
            <person name="Wilkins M.J."/>
            <person name="Karaoz U."/>
            <person name="Brodie E.L."/>
            <person name="Williams K.H."/>
            <person name="Hubbard S.S."/>
            <person name="Banfield J.F."/>
        </authorList>
    </citation>
    <scope>NUCLEOTIDE SEQUENCE [LARGE SCALE GENOMIC DNA]</scope>
</reference>
<dbReference type="GO" id="GO:0008360">
    <property type="term" value="P:regulation of cell shape"/>
    <property type="evidence" value="ECO:0007669"/>
    <property type="project" value="UniProtKB-KW"/>
</dbReference>
<feature type="transmembrane region" description="Helical" evidence="8">
    <location>
        <begin position="504"/>
        <end position="530"/>
    </location>
</feature>
<dbReference type="PANTHER" id="PTHR47019:SF1">
    <property type="entry name" value="LIPID II FLIPPASE MURJ"/>
    <property type="match status" value="1"/>
</dbReference>
<evidence type="ECO:0000256" key="5">
    <source>
        <dbReference type="ARBA" id="ARBA00022984"/>
    </source>
</evidence>
<feature type="transmembrane region" description="Helical" evidence="8">
    <location>
        <begin position="196"/>
        <end position="221"/>
    </location>
</feature>
<feature type="transmembrane region" description="Helical" evidence="8">
    <location>
        <begin position="168"/>
        <end position="190"/>
    </location>
</feature>
<dbReference type="InterPro" id="IPR051050">
    <property type="entry name" value="Lipid_II_flippase_MurJ/MviN"/>
</dbReference>
<evidence type="ECO:0000256" key="8">
    <source>
        <dbReference type="SAM" id="Phobius"/>
    </source>
</evidence>
<feature type="transmembrane region" description="Helical" evidence="8">
    <location>
        <begin position="282"/>
        <end position="301"/>
    </location>
</feature>
<feature type="transmembrane region" description="Helical" evidence="8">
    <location>
        <begin position="322"/>
        <end position="345"/>
    </location>
</feature>
<evidence type="ECO:0000256" key="3">
    <source>
        <dbReference type="ARBA" id="ARBA00022692"/>
    </source>
</evidence>
<protein>
    <recommendedName>
        <fullName evidence="11">Lipid II flippase MurJ</fullName>
    </recommendedName>
</protein>
<keyword evidence="4" id="KW-0133">Cell shape</keyword>
<organism evidence="9 10">
    <name type="scientific">Candidatus Zambryskibacteria bacterium RIFCSPLOWO2_01_FULL_39_39</name>
    <dbReference type="NCBI Taxonomy" id="1802758"/>
    <lineage>
        <taxon>Bacteria</taxon>
        <taxon>Candidatus Zambryskiibacteriota</taxon>
    </lineage>
</organism>
<evidence type="ECO:0000256" key="1">
    <source>
        <dbReference type="ARBA" id="ARBA00004651"/>
    </source>
</evidence>
<gene>
    <name evidence="9" type="ORF">A3A96_00010</name>
</gene>
<feature type="transmembrane region" description="Helical" evidence="8">
    <location>
        <begin position="470"/>
        <end position="492"/>
    </location>
</feature>
<keyword evidence="2" id="KW-1003">Cell membrane</keyword>
<dbReference type="PRINTS" id="PR01806">
    <property type="entry name" value="VIRFACTRMVIN"/>
</dbReference>
<dbReference type="GO" id="GO:0034204">
    <property type="term" value="P:lipid translocation"/>
    <property type="evidence" value="ECO:0007669"/>
    <property type="project" value="TreeGrafter"/>
</dbReference>
<feature type="transmembrane region" description="Helical" evidence="8">
    <location>
        <begin position="436"/>
        <end position="458"/>
    </location>
</feature>
<keyword evidence="7 8" id="KW-0472">Membrane</keyword>
<evidence type="ECO:0000256" key="6">
    <source>
        <dbReference type="ARBA" id="ARBA00022989"/>
    </source>
</evidence>
<dbReference type="PANTHER" id="PTHR47019">
    <property type="entry name" value="LIPID II FLIPPASE MURJ"/>
    <property type="match status" value="1"/>
</dbReference>
<dbReference type="Pfam" id="PF03023">
    <property type="entry name" value="MurJ"/>
    <property type="match status" value="1"/>
</dbReference>
<dbReference type="GO" id="GO:0009252">
    <property type="term" value="P:peptidoglycan biosynthetic process"/>
    <property type="evidence" value="ECO:0007669"/>
    <property type="project" value="UniProtKB-KW"/>
</dbReference>
<sequence length="546" mass="60193">MVRRTIKAITNKISSLHEAAFWLALFALFSQILALVRDRLLAHHFGAGVELDIYYAAFKIPDLIFVTVASIVSISAMVPLFAKKESEGEKHLKSATDSIFTVFSFFIIISCLIAWLLMPYILPYLFTGFSVGVIEKTISLSRILLLSPLLLGFSNFFGSIVQYQRRFILYAMSPLLYNIGIITFILYKVLKIGITAAVWGVVLGALFHFLLQAIFVFYSPLRPRFSFHIKWKDIKEVAMLSIPRTLALSVVTFVGIIFASFASKLGEGSIAVFNLGFNLQSAPLSLIGVSFSLAAFPSLAISVAKKDMTDVVFKISDGLRQIIFWSLPATALIIILRAHLVRVVLGSGNFDWSDTRLTAAVLAIFVISSVFQSIQLFLSRSYYALGKTSAPLLGNIAGGALSVVLAFIFIKFYGFWASLINYIAELLNVSHLSQNILVLPLAYSIGSLATVFILYMALDTGLRTEIRKRVQGLLPHSFFSAIVMASVAYLVLNISDSIFNLDTFFGVLGHGTLAGISGIVAGAVVLYLLGNKEFKEIILKFRQLFV</sequence>
<feature type="transmembrane region" description="Helical" evidence="8">
    <location>
        <begin position="142"/>
        <end position="161"/>
    </location>
</feature>
<evidence type="ECO:0000256" key="4">
    <source>
        <dbReference type="ARBA" id="ARBA00022960"/>
    </source>
</evidence>
<comment type="caution">
    <text evidence="9">The sequence shown here is derived from an EMBL/GenBank/DDBJ whole genome shotgun (WGS) entry which is preliminary data.</text>
</comment>
<keyword evidence="3 8" id="KW-0812">Transmembrane</keyword>
<dbReference type="Proteomes" id="UP000177707">
    <property type="component" value="Unassembled WGS sequence"/>
</dbReference>
<feature type="transmembrane region" description="Helical" evidence="8">
    <location>
        <begin position="390"/>
        <end position="416"/>
    </location>
</feature>
<proteinExistence type="predicted"/>
<feature type="transmembrane region" description="Helical" evidence="8">
    <location>
        <begin position="58"/>
        <end position="78"/>
    </location>
</feature>
<dbReference type="STRING" id="1802758.A3A96_00010"/>
<evidence type="ECO:0008006" key="11">
    <source>
        <dbReference type="Google" id="ProtNLM"/>
    </source>
</evidence>
<keyword evidence="6 8" id="KW-1133">Transmembrane helix</keyword>
<feature type="transmembrane region" description="Helical" evidence="8">
    <location>
        <begin position="242"/>
        <end position="262"/>
    </location>
</feature>
<dbReference type="GO" id="GO:0005886">
    <property type="term" value="C:plasma membrane"/>
    <property type="evidence" value="ECO:0007669"/>
    <property type="project" value="UniProtKB-SubCell"/>
</dbReference>
<evidence type="ECO:0000313" key="10">
    <source>
        <dbReference type="Proteomes" id="UP000177707"/>
    </source>
</evidence>
<feature type="transmembrane region" description="Helical" evidence="8">
    <location>
        <begin position="99"/>
        <end position="122"/>
    </location>
</feature>
<evidence type="ECO:0000256" key="2">
    <source>
        <dbReference type="ARBA" id="ARBA00022475"/>
    </source>
</evidence>
<evidence type="ECO:0000313" key="9">
    <source>
        <dbReference type="EMBL" id="OHB01813.1"/>
    </source>
</evidence>
<comment type="subcellular location">
    <subcellularLocation>
        <location evidence="1">Cell membrane</location>
        <topology evidence="1">Multi-pass membrane protein</topology>
    </subcellularLocation>
</comment>
<feature type="transmembrane region" description="Helical" evidence="8">
    <location>
        <begin position="357"/>
        <end position="378"/>
    </location>
</feature>
<dbReference type="GO" id="GO:0015648">
    <property type="term" value="F:lipid-linked peptidoglycan transporter activity"/>
    <property type="evidence" value="ECO:0007669"/>
    <property type="project" value="TreeGrafter"/>
</dbReference>
<dbReference type="InterPro" id="IPR004268">
    <property type="entry name" value="MurJ"/>
</dbReference>
<dbReference type="EMBL" id="MHWB01000009">
    <property type="protein sequence ID" value="OHB01813.1"/>
    <property type="molecule type" value="Genomic_DNA"/>
</dbReference>
<keyword evidence="5" id="KW-0573">Peptidoglycan synthesis</keyword>
<dbReference type="AlphaFoldDB" id="A0A1G2TXB3"/>